<dbReference type="InterPro" id="IPR011989">
    <property type="entry name" value="ARM-like"/>
</dbReference>
<feature type="compositionally biased region" description="Acidic residues" evidence="2">
    <location>
        <begin position="804"/>
        <end position="816"/>
    </location>
</feature>
<dbReference type="Gene3D" id="1.25.10.10">
    <property type="entry name" value="Leucine-rich Repeat Variant"/>
    <property type="match status" value="2"/>
</dbReference>
<accession>A0ABP0RW20</accession>
<dbReference type="SMART" id="SM00185">
    <property type="entry name" value="ARM"/>
    <property type="match status" value="4"/>
</dbReference>
<feature type="region of interest" description="Disordered" evidence="2">
    <location>
        <begin position="803"/>
        <end position="843"/>
    </location>
</feature>
<sequence>MEEDNPKYLQRRVKSGHVSLTPDERGLLLTYDVEATVVGDTGVAMQTERKTHQRKMKIKMDKHTDVHAYALQLVESNDLIPNSKVRHVEDLLHQIKQNVLEDRFRADSVDKVKRDVKRKQKEEKLRQKRLEREKREEERAKEELANASMEELDEYLEWLYDEDIQQKVRGTGMVLHLAREAGNLEELSENEALMGALSRTLKEDSKRSIELALNIMNIFMFFSTFSQFHPCLHSYQVGNNSMRIIKWELERFAARLEEVALLEEVAAAQERGETPANDPRKPKKRGEPVNLKHERAKTKTLQKKQDKILCLCVLVLLNLAEDERVEKKMAKRQLVDDLVRVLTTRTSNNTELLVLTTTFMKKLSVTSENKDAFRELGVVEHLAKFVPCSNEKLMKVVLSTRFNLSLDKGIREHMIKASFLPKLVDLLQNKHFRGISLRLLYHLSIDDRVKSMFTYTEVIPYMMRMIIDFPSNHVGSELAALAINLSLNERNCAFMCQGNNFKHLVDRAIKRQDPLLFKIVRNLSRWTLSMQEDIGADDADEKPASRERSTKYKYKRLWEPHIQPLLRLITSAESPNVFVEAIGTLGNLTPSDLPKGTTFADLVLEHDLVELLHKHLLPGFSEDDVLLEVIVLVGQLCLDEPAAKMLANSPLVKLIYDLLHEKQDDSELVLQTLFCFFRLLRHHDTGYGILYETEMPRDVCEFLHHKNGVVRVMADNLLDLIVDHDEANERSMSANRRLARKAIGEGKRGGPEFDDDDDDDDATAAERDERDGKTPELQGTLSKLIRAKRFAIHNREWVDVMAQDLDDEEDEHDDESSSFMDQGQFDPHGLGSPLTADSFLSGE</sequence>
<dbReference type="PANTHER" id="PTHR15605">
    <property type="entry name" value="KINESIN-ASSOCIATED PROTEINS"/>
    <property type="match status" value="1"/>
</dbReference>
<keyword evidence="4" id="KW-1185">Reference proteome</keyword>
<evidence type="ECO:0000256" key="2">
    <source>
        <dbReference type="SAM" id="MobiDB-lite"/>
    </source>
</evidence>
<proteinExistence type="predicted"/>
<dbReference type="InterPro" id="IPR008658">
    <property type="entry name" value="KAP3"/>
</dbReference>
<evidence type="ECO:0000313" key="3">
    <source>
        <dbReference type="EMBL" id="CAK9104834.1"/>
    </source>
</evidence>
<evidence type="ECO:0000313" key="4">
    <source>
        <dbReference type="Proteomes" id="UP001642464"/>
    </source>
</evidence>
<evidence type="ECO:0000256" key="1">
    <source>
        <dbReference type="SAM" id="Coils"/>
    </source>
</evidence>
<dbReference type="InterPro" id="IPR016024">
    <property type="entry name" value="ARM-type_fold"/>
</dbReference>
<dbReference type="PANTHER" id="PTHR15605:SF2">
    <property type="entry name" value="KINESIN-ASSOCIATED PROTEIN 3"/>
    <property type="match status" value="1"/>
</dbReference>
<dbReference type="Proteomes" id="UP001642464">
    <property type="component" value="Unassembled WGS sequence"/>
</dbReference>
<organism evidence="3 4">
    <name type="scientific">Durusdinium trenchii</name>
    <dbReference type="NCBI Taxonomy" id="1381693"/>
    <lineage>
        <taxon>Eukaryota</taxon>
        <taxon>Sar</taxon>
        <taxon>Alveolata</taxon>
        <taxon>Dinophyceae</taxon>
        <taxon>Suessiales</taxon>
        <taxon>Symbiodiniaceae</taxon>
        <taxon>Durusdinium</taxon>
    </lineage>
</organism>
<feature type="region of interest" description="Disordered" evidence="2">
    <location>
        <begin position="742"/>
        <end position="779"/>
    </location>
</feature>
<name>A0ABP0RW20_9DINO</name>
<feature type="coiled-coil region" evidence="1">
    <location>
        <begin position="113"/>
        <end position="154"/>
    </location>
</feature>
<dbReference type="EMBL" id="CAXAMM010042436">
    <property type="protein sequence ID" value="CAK9104834.1"/>
    <property type="molecule type" value="Genomic_DNA"/>
</dbReference>
<gene>
    <name evidence="3" type="ORF">SCF082_LOCUS48891</name>
</gene>
<feature type="region of interest" description="Disordered" evidence="2">
    <location>
        <begin position="269"/>
        <end position="297"/>
    </location>
</feature>
<comment type="caution">
    <text evidence="3">The sequence shown here is derived from an EMBL/GenBank/DDBJ whole genome shotgun (WGS) entry which is preliminary data.</text>
</comment>
<feature type="compositionally biased region" description="Basic and acidic residues" evidence="2">
    <location>
        <begin position="764"/>
        <end position="774"/>
    </location>
</feature>
<dbReference type="SMART" id="SM01297">
    <property type="entry name" value="KAP"/>
    <property type="match status" value="1"/>
</dbReference>
<dbReference type="InterPro" id="IPR000225">
    <property type="entry name" value="Armadillo"/>
</dbReference>
<protein>
    <submittedName>
        <fullName evidence="3">Kinesin-associated protein 3 (KAP-3) (KAP3) (Smg GDS-associated protein)</fullName>
    </submittedName>
</protein>
<feature type="compositionally biased region" description="Acidic residues" evidence="2">
    <location>
        <begin position="752"/>
        <end position="763"/>
    </location>
</feature>
<reference evidence="3 4" key="1">
    <citation type="submission" date="2024-02" db="EMBL/GenBank/DDBJ databases">
        <authorList>
            <person name="Chen Y."/>
            <person name="Shah S."/>
            <person name="Dougan E. K."/>
            <person name="Thang M."/>
            <person name="Chan C."/>
        </authorList>
    </citation>
    <scope>NUCLEOTIDE SEQUENCE [LARGE SCALE GENOMIC DNA]</scope>
</reference>
<feature type="compositionally biased region" description="Basic and acidic residues" evidence="2">
    <location>
        <begin position="742"/>
        <end position="751"/>
    </location>
</feature>
<keyword evidence="1" id="KW-0175">Coiled coil</keyword>
<dbReference type="Pfam" id="PF05804">
    <property type="entry name" value="KAP"/>
    <property type="match status" value="2"/>
</dbReference>
<dbReference type="SUPFAM" id="SSF48371">
    <property type="entry name" value="ARM repeat"/>
    <property type="match status" value="1"/>
</dbReference>